<dbReference type="EMBL" id="CP035727">
    <property type="protein sequence ID" value="QIW22440.1"/>
    <property type="molecule type" value="Genomic_DNA"/>
</dbReference>
<evidence type="ECO:0000313" key="2">
    <source>
        <dbReference type="Proteomes" id="UP000501374"/>
    </source>
</evidence>
<evidence type="ECO:0000313" key="1">
    <source>
        <dbReference type="EMBL" id="QIW22440.1"/>
    </source>
</evidence>
<proteinExistence type="predicted"/>
<dbReference type="InterPro" id="IPR025072">
    <property type="entry name" value="Fur_reg_FbpA"/>
</dbReference>
<reference evidence="2" key="1">
    <citation type="submission" date="2019-02" db="EMBL/GenBank/DDBJ databases">
        <title>Structural and Functional analysis of Lanthipeptide from Bacillus thuringiensis serovar andalousiensis B23193.</title>
        <authorList>
            <person name="Andreeva J.V."/>
            <person name="Grigoreva A."/>
        </authorList>
    </citation>
    <scope>NUCLEOTIDE SEQUENCE [LARGE SCALE GENOMIC DNA]</scope>
    <source>
        <strain evidence="2">B23193</strain>
    </source>
</reference>
<gene>
    <name evidence="1" type="primary">fbpA</name>
    <name evidence="1" type="ORF">EVG22_31085</name>
</gene>
<dbReference type="Proteomes" id="UP000501374">
    <property type="component" value="Chromosome"/>
</dbReference>
<name>A0A6H0TR43_BACTU</name>
<dbReference type="AlphaFoldDB" id="A0A6H0TR43"/>
<sequence length="58" mass="7217">MVVFRSVDRFQDKKQKMIFQLIDRHQIYKADDGRQLYELSTEELLRLFDEQKRDLNRI</sequence>
<protein>
    <submittedName>
        <fullName evidence="1">Fur-regulated basic protein FbpA</fullName>
    </submittedName>
</protein>
<accession>A0A6H0TR43</accession>
<dbReference type="Pfam" id="PF13076">
    <property type="entry name" value="Fur_reg_FbpA"/>
    <property type="match status" value="1"/>
</dbReference>
<organism evidence="1 2">
    <name type="scientific">Bacillus thuringiensis serovar andalousiensis</name>
    <dbReference type="NCBI Taxonomy" id="257985"/>
    <lineage>
        <taxon>Bacteria</taxon>
        <taxon>Bacillati</taxon>
        <taxon>Bacillota</taxon>
        <taxon>Bacilli</taxon>
        <taxon>Bacillales</taxon>
        <taxon>Bacillaceae</taxon>
        <taxon>Bacillus</taxon>
        <taxon>Bacillus cereus group</taxon>
    </lineage>
</organism>